<accession>A0A4Y2STZ4</accession>
<keyword evidence="1" id="KW-1133">Transmembrane helix</keyword>
<evidence type="ECO:0008006" key="4">
    <source>
        <dbReference type="Google" id="ProtNLM"/>
    </source>
</evidence>
<sequence length="202" mass="23028">MTCGLTSLLCEHVYLMCGNYIRFYRERLMRRLKKQRPSTVIFEEIKSLNIITSLVDTIDKTFNTCTLLHYCSSVSFIFLSISIMVSKETILHSNWIKSTTTWNFIIALYRFYKITMSGASIYEEGKQLKKVSLGCFGDVCQHLNTDSNVRNESVQALSLLQSYMRDVCLMVTGGGMFVVGKHIFLAVANAVVTYAVIMYQLS</sequence>
<gene>
    <name evidence="2" type="ORF">AVEN_181076_1</name>
</gene>
<proteinExistence type="predicted"/>
<dbReference type="EMBL" id="BGPR01024070">
    <property type="protein sequence ID" value="GBN91804.1"/>
    <property type="molecule type" value="Genomic_DNA"/>
</dbReference>
<name>A0A4Y2STZ4_ARAVE</name>
<comment type="caution">
    <text evidence="2">The sequence shown here is derived from an EMBL/GenBank/DDBJ whole genome shotgun (WGS) entry which is preliminary data.</text>
</comment>
<reference evidence="2 3" key="1">
    <citation type="journal article" date="2019" name="Sci. Rep.">
        <title>Orb-weaving spider Araneus ventricosus genome elucidates the spidroin gene catalogue.</title>
        <authorList>
            <person name="Kono N."/>
            <person name="Nakamura H."/>
            <person name="Ohtoshi R."/>
            <person name="Moran D.A.P."/>
            <person name="Shinohara A."/>
            <person name="Yoshida Y."/>
            <person name="Fujiwara M."/>
            <person name="Mori M."/>
            <person name="Tomita M."/>
            <person name="Arakawa K."/>
        </authorList>
    </citation>
    <scope>NUCLEOTIDE SEQUENCE [LARGE SCALE GENOMIC DNA]</scope>
</reference>
<dbReference type="OrthoDB" id="6428803at2759"/>
<dbReference type="AlphaFoldDB" id="A0A4Y2STZ4"/>
<evidence type="ECO:0000256" key="1">
    <source>
        <dbReference type="SAM" id="Phobius"/>
    </source>
</evidence>
<evidence type="ECO:0000313" key="3">
    <source>
        <dbReference type="Proteomes" id="UP000499080"/>
    </source>
</evidence>
<feature type="transmembrane region" description="Helical" evidence="1">
    <location>
        <begin position="183"/>
        <end position="201"/>
    </location>
</feature>
<evidence type="ECO:0000313" key="2">
    <source>
        <dbReference type="EMBL" id="GBN91804.1"/>
    </source>
</evidence>
<feature type="transmembrane region" description="Helical" evidence="1">
    <location>
        <begin position="67"/>
        <end position="85"/>
    </location>
</feature>
<keyword evidence="1" id="KW-0812">Transmembrane</keyword>
<organism evidence="2 3">
    <name type="scientific">Araneus ventricosus</name>
    <name type="common">Orbweaver spider</name>
    <name type="synonym">Epeira ventricosa</name>
    <dbReference type="NCBI Taxonomy" id="182803"/>
    <lineage>
        <taxon>Eukaryota</taxon>
        <taxon>Metazoa</taxon>
        <taxon>Ecdysozoa</taxon>
        <taxon>Arthropoda</taxon>
        <taxon>Chelicerata</taxon>
        <taxon>Arachnida</taxon>
        <taxon>Araneae</taxon>
        <taxon>Araneomorphae</taxon>
        <taxon>Entelegynae</taxon>
        <taxon>Araneoidea</taxon>
        <taxon>Araneidae</taxon>
        <taxon>Araneus</taxon>
    </lineage>
</organism>
<dbReference type="Proteomes" id="UP000499080">
    <property type="component" value="Unassembled WGS sequence"/>
</dbReference>
<keyword evidence="3" id="KW-1185">Reference proteome</keyword>
<protein>
    <recommendedName>
        <fullName evidence="4">Gustatory receptor</fullName>
    </recommendedName>
</protein>
<keyword evidence="1" id="KW-0472">Membrane</keyword>